<evidence type="ECO:0000313" key="3">
    <source>
        <dbReference type="Proteomes" id="UP000093759"/>
    </source>
</evidence>
<evidence type="ECO:0000313" key="2">
    <source>
        <dbReference type="EMBL" id="OBK86376.1"/>
    </source>
</evidence>
<reference evidence="3" key="1">
    <citation type="submission" date="2016-06" db="EMBL/GenBank/DDBJ databases">
        <authorList>
            <person name="Sutton G."/>
            <person name="Brinkac L."/>
            <person name="Sanka R."/>
            <person name="Adams M."/>
            <person name="Lau E."/>
            <person name="Garcia-Basteiro A."/>
            <person name="Lopez-Varela E."/>
            <person name="Palencia S."/>
        </authorList>
    </citation>
    <scope>NUCLEOTIDE SEQUENCE [LARGE SCALE GENOMIC DNA]</scope>
    <source>
        <strain evidence="3">1274684.2</strain>
    </source>
</reference>
<protein>
    <submittedName>
        <fullName evidence="2">Uncharacterized protein</fullName>
    </submittedName>
</protein>
<sequence length="350" mass="38724">MLQQAGKFVQLHPDSLAAIQRGNLIPGTDGFFRMMTRGADSKFTEQLQWRPARLDPQQLASLQMIGVQVALKAAIADVSDSIHRVESKVGAILQLAQADRAGDVLADNLTITRQLSYLEKNGSLPDAYWDAIAGLGPSLNATTERLRNHARRVLESLDPTLSIQDRANRMRAAIADSFIGETLSLLVVAEESLYKWQRLRLARVEATEPNHLPQVLEHTRELLAYQLAEDGKLYQKAHEVVDAIAKTEALDGFRFWAVDQLAADRDALRTELDNFASARHHQVDGWKDMETPGVREAVDAAVEIAKPVAEKAIAAAGRGLSNIRGFMTQRFNQQTPVVNDAPPTRPEADR</sequence>
<dbReference type="AlphaFoldDB" id="A0A1A3TUQ6"/>
<organism evidence="2 3">
    <name type="scientific">Mycolicibacter sinensis (strain JDM601)</name>
    <name type="common">Mycobacterium sinense</name>
    <dbReference type="NCBI Taxonomy" id="875328"/>
    <lineage>
        <taxon>Bacteria</taxon>
        <taxon>Bacillati</taxon>
        <taxon>Actinomycetota</taxon>
        <taxon>Actinomycetes</taxon>
        <taxon>Mycobacteriales</taxon>
        <taxon>Mycobacteriaceae</taxon>
        <taxon>Mycolicibacter</taxon>
    </lineage>
</organism>
<name>A0A1A3TUQ6_MYCSD</name>
<proteinExistence type="predicted"/>
<dbReference type="EMBL" id="LZMF01000093">
    <property type="protein sequence ID" value="OBK86376.1"/>
    <property type="molecule type" value="Genomic_DNA"/>
</dbReference>
<dbReference type="Proteomes" id="UP000093759">
    <property type="component" value="Unassembled WGS sequence"/>
</dbReference>
<gene>
    <name evidence="2" type="ORF">A5648_05955</name>
</gene>
<comment type="caution">
    <text evidence="2">The sequence shown here is derived from an EMBL/GenBank/DDBJ whole genome shotgun (WGS) entry which is preliminary data.</text>
</comment>
<evidence type="ECO:0000256" key="1">
    <source>
        <dbReference type="SAM" id="MobiDB-lite"/>
    </source>
</evidence>
<accession>A0A1A3TUQ6</accession>
<feature type="region of interest" description="Disordered" evidence="1">
    <location>
        <begin position="331"/>
        <end position="350"/>
    </location>
</feature>